<proteinExistence type="predicted"/>
<dbReference type="Proteomes" id="UP000634667">
    <property type="component" value="Unassembled WGS sequence"/>
</dbReference>
<protein>
    <submittedName>
        <fullName evidence="1">Uncharacterized protein</fullName>
    </submittedName>
</protein>
<reference evidence="2" key="1">
    <citation type="journal article" date="2019" name="Int. J. Syst. Evol. Microbiol.">
        <title>The Global Catalogue of Microorganisms (GCM) 10K type strain sequencing project: providing services to taxonomists for standard genome sequencing and annotation.</title>
        <authorList>
            <consortium name="The Broad Institute Genomics Platform"/>
            <consortium name="The Broad Institute Genome Sequencing Center for Infectious Disease"/>
            <person name="Wu L."/>
            <person name="Ma J."/>
        </authorList>
    </citation>
    <scope>NUCLEOTIDE SEQUENCE [LARGE SCALE GENOMIC DNA]</scope>
    <source>
        <strain evidence="2">KCTC 23723</strain>
    </source>
</reference>
<name>A0ABQ2WTY0_9ALTE</name>
<evidence type="ECO:0000313" key="1">
    <source>
        <dbReference type="EMBL" id="GGW71654.1"/>
    </source>
</evidence>
<organism evidence="1 2">
    <name type="scientific">Alishewanella tabrizica</name>
    <dbReference type="NCBI Taxonomy" id="671278"/>
    <lineage>
        <taxon>Bacteria</taxon>
        <taxon>Pseudomonadati</taxon>
        <taxon>Pseudomonadota</taxon>
        <taxon>Gammaproteobacteria</taxon>
        <taxon>Alteromonadales</taxon>
        <taxon>Alteromonadaceae</taxon>
        <taxon>Alishewanella</taxon>
    </lineage>
</organism>
<evidence type="ECO:0000313" key="2">
    <source>
        <dbReference type="Proteomes" id="UP000634667"/>
    </source>
</evidence>
<accession>A0ABQ2WTY0</accession>
<dbReference type="EMBL" id="BMYR01000014">
    <property type="protein sequence ID" value="GGW71654.1"/>
    <property type="molecule type" value="Genomic_DNA"/>
</dbReference>
<keyword evidence="2" id="KW-1185">Reference proteome</keyword>
<comment type="caution">
    <text evidence="1">The sequence shown here is derived from an EMBL/GenBank/DDBJ whole genome shotgun (WGS) entry which is preliminary data.</text>
</comment>
<gene>
    <name evidence="1" type="ORF">GCM10008111_29660</name>
</gene>
<sequence length="61" mass="7337">MQPLVIWGRIAIERILTILRWTRQPFSLSSNGFLHEIEIYPDYFDVNYAERLRRQAKTRAS</sequence>